<protein>
    <submittedName>
        <fullName evidence="2">Uncharacterized protein</fullName>
    </submittedName>
</protein>
<evidence type="ECO:0000313" key="2">
    <source>
        <dbReference type="EMBL" id="MAA14652.1"/>
    </source>
</evidence>
<proteinExistence type="predicted"/>
<sequence>MGLVRWRAKGISYEWPAWSFEDPPSASPTDEKAATVHAVFSRVGVIFTGLENAAAAEAARARQAHQSRYFRSKKGDSQRNVVWGPTL</sequence>
<organism evidence="2">
    <name type="scientific">Rhipicephalus zambeziensis</name>
    <dbReference type="NCBI Taxonomy" id="60191"/>
    <lineage>
        <taxon>Eukaryota</taxon>
        <taxon>Metazoa</taxon>
        <taxon>Ecdysozoa</taxon>
        <taxon>Arthropoda</taxon>
        <taxon>Chelicerata</taxon>
        <taxon>Arachnida</taxon>
        <taxon>Acari</taxon>
        <taxon>Parasitiformes</taxon>
        <taxon>Ixodida</taxon>
        <taxon>Ixodoidea</taxon>
        <taxon>Ixodidae</taxon>
        <taxon>Rhipicephalinae</taxon>
        <taxon>Rhipicephalus</taxon>
        <taxon>Rhipicephalus</taxon>
    </lineage>
</organism>
<accession>A0A224YLE1</accession>
<dbReference type="EMBL" id="GFPF01003506">
    <property type="protein sequence ID" value="MAA14652.1"/>
    <property type="molecule type" value="Transcribed_RNA"/>
</dbReference>
<dbReference type="AlphaFoldDB" id="A0A224YLE1"/>
<reference evidence="2" key="1">
    <citation type="journal article" date="2017" name="Parasit. Vectors">
        <title>Sialotranscriptomics of Rhipicephalus zambeziensis reveals intricate expression profiles of secretory proteins and suggests tight temporal transcriptional regulation during blood-feeding.</title>
        <authorList>
            <person name="de Castro M.H."/>
            <person name="de Klerk D."/>
            <person name="Pienaar R."/>
            <person name="Rees D.J.G."/>
            <person name="Mans B.J."/>
        </authorList>
    </citation>
    <scope>NUCLEOTIDE SEQUENCE</scope>
    <source>
        <tissue evidence="2">Salivary glands</tissue>
    </source>
</reference>
<evidence type="ECO:0000256" key="1">
    <source>
        <dbReference type="SAM" id="MobiDB-lite"/>
    </source>
</evidence>
<name>A0A224YLE1_9ACAR</name>
<feature type="region of interest" description="Disordered" evidence="1">
    <location>
        <begin position="66"/>
        <end position="87"/>
    </location>
</feature>